<organism evidence="1">
    <name type="scientific">marine sediment metagenome</name>
    <dbReference type="NCBI Taxonomy" id="412755"/>
    <lineage>
        <taxon>unclassified sequences</taxon>
        <taxon>metagenomes</taxon>
        <taxon>ecological metagenomes</taxon>
    </lineage>
</organism>
<evidence type="ECO:0000313" key="1">
    <source>
        <dbReference type="EMBL" id="KKL13977.1"/>
    </source>
</evidence>
<protein>
    <submittedName>
        <fullName evidence="1">Uncharacterized protein</fullName>
    </submittedName>
</protein>
<proteinExistence type="predicted"/>
<gene>
    <name evidence="1" type="ORF">LCGC14_2520370</name>
</gene>
<accession>A0A0F9BJJ6</accession>
<comment type="caution">
    <text evidence="1">The sequence shown here is derived from an EMBL/GenBank/DDBJ whole genome shotgun (WGS) entry which is preliminary data.</text>
</comment>
<dbReference type="EMBL" id="LAZR01040642">
    <property type="protein sequence ID" value="KKL13977.1"/>
    <property type="molecule type" value="Genomic_DNA"/>
</dbReference>
<dbReference type="AlphaFoldDB" id="A0A0F9BJJ6"/>
<reference evidence="1" key="1">
    <citation type="journal article" date="2015" name="Nature">
        <title>Complex archaea that bridge the gap between prokaryotes and eukaryotes.</title>
        <authorList>
            <person name="Spang A."/>
            <person name="Saw J.H."/>
            <person name="Jorgensen S.L."/>
            <person name="Zaremba-Niedzwiedzka K."/>
            <person name="Martijn J."/>
            <person name="Lind A.E."/>
            <person name="van Eijk R."/>
            <person name="Schleper C."/>
            <person name="Guy L."/>
            <person name="Ettema T.J."/>
        </authorList>
    </citation>
    <scope>NUCLEOTIDE SEQUENCE</scope>
</reference>
<name>A0A0F9BJJ6_9ZZZZ</name>
<sequence>MLHYTDESIMPWGANKGKHLLEIPDWYFKYIYKKFNWGTMLPMGEESLALRDYIIERIIL</sequence>